<proteinExistence type="predicted"/>
<dbReference type="Proteomes" id="UP000755577">
    <property type="component" value="Unassembled WGS sequence"/>
</dbReference>
<sequence length="327" mass="35109">MLRYQSMQNLFRLSAFALTFVAAGAQAHDATNTWCRTERISMVRQQALSESRTADRTKSAAARAAYDTLKPAIDANCLPSSASSGASTHAMTSDAIAYAWLLNDASVYLTAAGSSDSDLLSDTGSETCLDILHPLIGDDMRPHAWLPSRLGAAVAANVQQCSSHCVEPSCRPTNMNVWSAYRSEAERYARHPACAYDAHLVQLNADTCVGFDGGAYGTAHTDEDAGKLTCDARSSTSATRCPAILVLTRDQGKSTIRRFPPAEHSALSDPSTACAIRSTGVDTDGTRFALLGEGRDCFGGTAYSFIEEIYLLRRGQPVLVKNNSEDF</sequence>
<evidence type="ECO:0000256" key="1">
    <source>
        <dbReference type="SAM" id="SignalP"/>
    </source>
</evidence>
<feature type="chain" id="PRO_5045997516" description="Lipoprotein" evidence="1">
    <location>
        <begin position="28"/>
        <end position="327"/>
    </location>
</feature>
<organism evidence="2 3">
    <name type="scientific">Burkholderia anthina</name>
    <dbReference type="NCBI Taxonomy" id="179879"/>
    <lineage>
        <taxon>Bacteria</taxon>
        <taxon>Pseudomonadati</taxon>
        <taxon>Pseudomonadota</taxon>
        <taxon>Betaproteobacteria</taxon>
        <taxon>Burkholderiales</taxon>
        <taxon>Burkholderiaceae</taxon>
        <taxon>Burkholderia</taxon>
        <taxon>Burkholderia cepacia complex</taxon>
    </lineage>
</organism>
<accession>A0ABS2B706</accession>
<dbReference type="RefSeq" id="WP_175829346.1">
    <property type="nucleotide sequence ID" value="NZ_CADETS010000018.1"/>
</dbReference>
<name>A0ABS2B706_9BURK</name>
<evidence type="ECO:0008006" key="4">
    <source>
        <dbReference type="Google" id="ProtNLM"/>
    </source>
</evidence>
<evidence type="ECO:0000313" key="3">
    <source>
        <dbReference type="Proteomes" id="UP000755577"/>
    </source>
</evidence>
<dbReference type="EMBL" id="JAFCIQ010000010">
    <property type="protein sequence ID" value="MBM2768069.1"/>
    <property type="molecule type" value="Genomic_DNA"/>
</dbReference>
<keyword evidence="1" id="KW-0732">Signal</keyword>
<protein>
    <recommendedName>
        <fullName evidence="4">Lipoprotein</fullName>
    </recommendedName>
</protein>
<comment type="caution">
    <text evidence="2">The sequence shown here is derived from an EMBL/GenBank/DDBJ whole genome shotgun (WGS) entry which is preliminary data.</text>
</comment>
<reference evidence="2 3" key="1">
    <citation type="submission" date="2021-02" db="EMBL/GenBank/DDBJ databases">
        <title>Draft genome of the type strains Burkholderia anthina DSM16086.</title>
        <authorList>
            <person name="Hertel R."/>
            <person name="Meissner J."/>
            <person name="Poehlein A."/>
            <person name="Daniel R."/>
            <person name="Commichau F.M."/>
        </authorList>
    </citation>
    <scope>NUCLEOTIDE SEQUENCE [LARGE SCALE GENOMIC DNA]</scope>
    <source>
        <strain evidence="2 3">DSM 16086</strain>
    </source>
</reference>
<feature type="signal peptide" evidence="1">
    <location>
        <begin position="1"/>
        <end position="27"/>
    </location>
</feature>
<keyword evidence="3" id="KW-1185">Reference proteome</keyword>
<gene>
    <name evidence="2" type="ORF">JQK92_16735</name>
</gene>
<evidence type="ECO:0000313" key="2">
    <source>
        <dbReference type="EMBL" id="MBM2768069.1"/>
    </source>
</evidence>